<keyword evidence="4" id="KW-0106">Calcium</keyword>
<dbReference type="RefSeq" id="XP_006811553.1">
    <property type="nucleotide sequence ID" value="XM_006811490.1"/>
</dbReference>
<name>A0ABM0LUW2_SACKO</name>
<evidence type="ECO:0000256" key="8">
    <source>
        <dbReference type="SAM" id="MobiDB-lite"/>
    </source>
</evidence>
<evidence type="ECO:0000313" key="12">
    <source>
        <dbReference type="RefSeq" id="XP_006811553.1"/>
    </source>
</evidence>
<dbReference type="PANTHER" id="PTHR10846">
    <property type="entry name" value="SODIUM/POTASSIUM/CALCIUM EXCHANGER"/>
    <property type="match status" value="1"/>
</dbReference>
<keyword evidence="4" id="KW-0109">Calcium transport</keyword>
<evidence type="ECO:0000256" key="3">
    <source>
        <dbReference type="ARBA" id="ARBA00022449"/>
    </source>
</evidence>
<evidence type="ECO:0000256" key="6">
    <source>
        <dbReference type="ARBA" id="ARBA00022989"/>
    </source>
</evidence>
<feature type="region of interest" description="Disordered" evidence="8">
    <location>
        <begin position="322"/>
        <end position="345"/>
    </location>
</feature>
<evidence type="ECO:0000256" key="1">
    <source>
        <dbReference type="ARBA" id="ARBA00004141"/>
    </source>
</evidence>
<keyword evidence="11" id="KW-1185">Reference proteome</keyword>
<reference evidence="12" key="1">
    <citation type="submission" date="2025-08" db="UniProtKB">
        <authorList>
            <consortium name="RefSeq"/>
        </authorList>
    </citation>
    <scope>IDENTIFICATION</scope>
    <source>
        <tissue evidence="12">Testes</tissue>
    </source>
</reference>
<feature type="transmembrane region" description="Helical" evidence="9">
    <location>
        <begin position="179"/>
        <end position="206"/>
    </location>
</feature>
<feature type="transmembrane region" description="Helical" evidence="9">
    <location>
        <begin position="243"/>
        <end position="260"/>
    </location>
</feature>
<dbReference type="Proteomes" id="UP000694865">
    <property type="component" value="Unplaced"/>
</dbReference>
<evidence type="ECO:0000256" key="2">
    <source>
        <dbReference type="ARBA" id="ARBA00005364"/>
    </source>
</evidence>
<accession>A0ABM0LUW2</accession>
<evidence type="ECO:0000256" key="9">
    <source>
        <dbReference type="SAM" id="Phobius"/>
    </source>
</evidence>
<dbReference type="InterPro" id="IPR044880">
    <property type="entry name" value="NCX_ion-bd_dom_sf"/>
</dbReference>
<organism evidence="11 12">
    <name type="scientific">Saccoglossus kowalevskii</name>
    <name type="common">Acorn worm</name>
    <dbReference type="NCBI Taxonomy" id="10224"/>
    <lineage>
        <taxon>Eukaryota</taxon>
        <taxon>Metazoa</taxon>
        <taxon>Hemichordata</taxon>
        <taxon>Enteropneusta</taxon>
        <taxon>Harrimaniidae</taxon>
        <taxon>Saccoglossus</taxon>
    </lineage>
</organism>
<dbReference type="NCBIfam" id="TIGR00367">
    <property type="entry name" value="calcium/sodium antiporter"/>
    <property type="match status" value="1"/>
</dbReference>
<feature type="compositionally biased region" description="Basic and acidic residues" evidence="8">
    <location>
        <begin position="322"/>
        <end position="336"/>
    </location>
</feature>
<feature type="transmembrane region" description="Helical" evidence="9">
    <location>
        <begin position="218"/>
        <end position="237"/>
    </location>
</feature>
<comment type="subcellular location">
    <subcellularLocation>
        <location evidence="1">Membrane</location>
        <topology evidence="1">Multi-pass membrane protein</topology>
    </subcellularLocation>
</comment>
<keyword evidence="4" id="KW-0813">Transport</keyword>
<dbReference type="PANTHER" id="PTHR10846:SF72">
    <property type="entry name" value="SODIUM_POTASSIUM_CALCIUM EXCHANGER NCKX30C"/>
    <property type="match status" value="1"/>
</dbReference>
<evidence type="ECO:0000256" key="7">
    <source>
        <dbReference type="ARBA" id="ARBA00023136"/>
    </source>
</evidence>
<feature type="domain" description="Sodium/calcium exchanger membrane region" evidence="10">
    <location>
        <begin position="115"/>
        <end position="256"/>
    </location>
</feature>
<protein>
    <submittedName>
        <fullName evidence="12">Sodium/potassium/calcium exchanger 2-like</fullName>
    </submittedName>
</protein>
<evidence type="ECO:0000313" key="11">
    <source>
        <dbReference type="Proteomes" id="UP000694865"/>
    </source>
</evidence>
<gene>
    <name evidence="12" type="primary">LOC102802838</name>
</gene>
<keyword evidence="3" id="KW-0050">Antiport</keyword>
<keyword evidence="4" id="KW-0406">Ion transport</keyword>
<proteinExistence type="inferred from homology"/>
<dbReference type="Gene3D" id="1.20.1420.30">
    <property type="entry name" value="NCX, central ion-binding region"/>
    <property type="match status" value="1"/>
</dbReference>
<keyword evidence="7 9" id="KW-0472">Membrane</keyword>
<evidence type="ECO:0000256" key="4">
    <source>
        <dbReference type="ARBA" id="ARBA00022568"/>
    </source>
</evidence>
<keyword evidence="6 9" id="KW-1133">Transmembrane helix</keyword>
<feature type="transmembrane region" description="Helical" evidence="9">
    <location>
        <begin position="150"/>
        <end position="173"/>
    </location>
</feature>
<dbReference type="GeneID" id="102802838"/>
<comment type="similarity">
    <text evidence="2">Belongs to the Ca(2+):cation antiporter (CaCA) (TC 2.A.19) family. SLC24A subfamily.</text>
</comment>
<dbReference type="InterPro" id="IPR004837">
    <property type="entry name" value="NaCa_Exmemb"/>
</dbReference>
<keyword evidence="5 9" id="KW-0812">Transmembrane</keyword>
<feature type="transmembrane region" description="Helical" evidence="9">
    <location>
        <begin position="12"/>
        <end position="34"/>
    </location>
</feature>
<evidence type="ECO:0000259" key="10">
    <source>
        <dbReference type="Pfam" id="PF01699"/>
    </source>
</evidence>
<sequence length="345" mass="38901">MRRTRYLRPRKRLTGTRILSLITILGVGWIMILYSTSQDLSNIEMEKAVASNNLQDDVWNTWSANSRHLLEETTIASNSVTTEATTEVATVRKQEYPPDAFSLEDRRKGAVILHTFGLLYMFIALAIVCDEFFVPSLAVITDRLKISDDVAGATFMAAGGSAPELFTSFFGLFVTASNVGISTIVGSAVFNILFVIGMCAVFSHGVLQLTWWPLFRDVFFYSLSLIVLIIAFDNSYIEWFESLALLSVYALYVTFMKFNFRVERFVKRKLDHNKVSKVSSQEELQKRAELLGSPVRIISSHHIVFGMGSYYRMPFLPQTKPEEADKLPTKGHRLESLDSGSLCQP</sequence>
<evidence type="ECO:0000256" key="5">
    <source>
        <dbReference type="ARBA" id="ARBA00022692"/>
    </source>
</evidence>
<dbReference type="InterPro" id="IPR004481">
    <property type="entry name" value="K/Na/Ca-exchanger"/>
</dbReference>
<feature type="transmembrane region" description="Helical" evidence="9">
    <location>
        <begin position="111"/>
        <end position="129"/>
    </location>
</feature>
<dbReference type="Pfam" id="PF01699">
    <property type="entry name" value="Na_Ca_ex"/>
    <property type="match status" value="1"/>
</dbReference>